<dbReference type="InterPro" id="IPR013328">
    <property type="entry name" value="6PGD_dom2"/>
</dbReference>
<evidence type="ECO:0000313" key="3">
    <source>
        <dbReference type="Proteomes" id="UP000266841"/>
    </source>
</evidence>
<dbReference type="OrthoDB" id="6058913at2759"/>
<dbReference type="Proteomes" id="UP000266841">
    <property type="component" value="Unassembled WGS sequence"/>
</dbReference>
<dbReference type="InterPro" id="IPR051729">
    <property type="entry name" value="Opine/Lysopine_DH"/>
</dbReference>
<evidence type="ECO:0000313" key="2">
    <source>
        <dbReference type="EMBL" id="EJK61201.1"/>
    </source>
</evidence>
<reference evidence="2 3" key="1">
    <citation type="journal article" date="2012" name="Genome Biol.">
        <title>Genome and low-iron response of an oceanic diatom adapted to chronic iron limitation.</title>
        <authorList>
            <person name="Lommer M."/>
            <person name="Specht M."/>
            <person name="Roy A.S."/>
            <person name="Kraemer L."/>
            <person name="Andreson R."/>
            <person name="Gutowska M.A."/>
            <person name="Wolf J."/>
            <person name="Bergner S.V."/>
            <person name="Schilhabel M.B."/>
            <person name="Klostermeier U.C."/>
            <person name="Beiko R.G."/>
            <person name="Rosenstiel P."/>
            <person name="Hippler M."/>
            <person name="Laroche J."/>
        </authorList>
    </citation>
    <scope>NUCLEOTIDE SEQUENCE [LARGE SCALE GENOMIC DNA]</scope>
    <source>
        <strain evidence="2 3">CCMP1005</strain>
    </source>
</reference>
<gene>
    <name evidence="2" type="ORF">THAOC_18353</name>
</gene>
<dbReference type="AlphaFoldDB" id="K0SJQ8"/>
<dbReference type="Gene3D" id="1.10.1040.10">
    <property type="entry name" value="N-(1-d-carboxylethyl)-l-norvaline Dehydrogenase, domain 2"/>
    <property type="match status" value="1"/>
</dbReference>
<comment type="caution">
    <text evidence="2">The sequence shown here is derived from an EMBL/GenBank/DDBJ whole genome shotgun (WGS) entry which is preliminary data.</text>
</comment>
<name>K0SJQ8_THAOC</name>
<dbReference type="PANTHER" id="PTHR38015:SF1">
    <property type="entry name" value="OPINE DEHYDROGENASE DOMAIN-CONTAINING PROTEIN"/>
    <property type="match status" value="1"/>
</dbReference>
<organism evidence="2 3">
    <name type="scientific">Thalassiosira oceanica</name>
    <name type="common">Marine diatom</name>
    <dbReference type="NCBI Taxonomy" id="159749"/>
    <lineage>
        <taxon>Eukaryota</taxon>
        <taxon>Sar</taxon>
        <taxon>Stramenopiles</taxon>
        <taxon>Ochrophyta</taxon>
        <taxon>Bacillariophyta</taxon>
        <taxon>Coscinodiscophyceae</taxon>
        <taxon>Thalassiosirophycidae</taxon>
        <taxon>Thalassiosirales</taxon>
        <taxon>Thalassiosiraceae</taxon>
        <taxon>Thalassiosira</taxon>
    </lineage>
</organism>
<evidence type="ECO:0000256" key="1">
    <source>
        <dbReference type="SAM" id="MobiDB-lite"/>
    </source>
</evidence>
<feature type="non-terminal residue" evidence="2">
    <location>
        <position position="402"/>
    </location>
</feature>
<proteinExistence type="predicted"/>
<sequence length="402" mass="42805">MYFVIDALERLVCPRGHDPVSALHGGEPVGRKVMNMLGNSPHELGERSGLTRAAMEREWAESHRGGRKGGGAEKASGDGGDGSSVGNRPGLINRESLLAWAMSYGLSHNSRLGAVLSPCIVDESSRTSDGTVLIRPNPRTRFFTDDVQHGLCVYLGLAELLGFDLERDMPRTLYVVRRLQGWMGKEYVIPASKKGAVPTSRRPVSDARDVAETSAPQAFGVRTWTMRLDYKSDSDGGGTLKAIPNLHWLGHFFLSLNRSPWFTNPLDVSPAAFIRTARPPFRLLDDPPLDGDVGAPISGFVPLPAPLDHALGQLVPPPLVRLRSPRGLGAHEVPHIAHPPALPLGADGVLEALAVRDPHPVVAGPARVLGPAADDLREVVLGPAPRRGRAGLGPGAGTAAAA</sequence>
<protein>
    <submittedName>
        <fullName evidence="2">Uncharacterized protein</fullName>
    </submittedName>
</protein>
<feature type="region of interest" description="Disordered" evidence="1">
    <location>
        <begin position="56"/>
        <end position="88"/>
    </location>
</feature>
<dbReference type="eggNOG" id="ENOG502T6KM">
    <property type="taxonomic scope" value="Eukaryota"/>
</dbReference>
<accession>K0SJQ8</accession>
<dbReference type="EMBL" id="AGNL01020302">
    <property type="protein sequence ID" value="EJK61201.1"/>
    <property type="molecule type" value="Genomic_DNA"/>
</dbReference>
<keyword evidence="3" id="KW-1185">Reference proteome</keyword>
<dbReference type="PANTHER" id="PTHR38015">
    <property type="entry name" value="BLR6086 PROTEIN"/>
    <property type="match status" value="1"/>
</dbReference>